<dbReference type="NCBIfam" id="NF008352">
    <property type="entry name" value="PRK11139.1"/>
    <property type="match status" value="1"/>
</dbReference>
<reference evidence="7" key="1">
    <citation type="submission" date="2018-01" db="EMBL/GenBank/DDBJ databases">
        <authorList>
            <person name="Peeters C."/>
        </authorList>
    </citation>
    <scope>NUCLEOTIDE SEQUENCE [LARGE SCALE GENOMIC DNA]</scope>
</reference>
<dbReference type="EMBL" id="OGTP01000022">
    <property type="protein sequence ID" value="SPB17770.1"/>
    <property type="molecule type" value="Genomic_DNA"/>
</dbReference>
<evidence type="ECO:0000256" key="2">
    <source>
        <dbReference type="ARBA" id="ARBA00023015"/>
    </source>
</evidence>
<dbReference type="AlphaFoldDB" id="A0A2U3IC44"/>
<evidence type="ECO:0000256" key="3">
    <source>
        <dbReference type="ARBA" id="ARBA00023125"/>
    </source>
</evidence>
<dbReference type="InterPro" id="IPR058163">
    <property type="entry name" value="LysR-type_TF_proteobact-type"/>
</dbReference>
<protein>
    <submittedName>
        <fullName evidence="6">LysR family transcriptional regulator</fullName>
    </submittedName>
</protein>
<dbReference type="InterPro" id="IPR005119">
    <property type="entry name" value="LysR_subst-bd"/>
</dbReference>
<evidence type="ECO:0000313" key="7">
    <source>
        <dbReference type="Proteomes" id="UP000238169"/>
    </source>
</evidence>
<dbReference type="Gene3D" id="1.10.10.10">
    <property type="entry name" value="Winged helix-like DNA-binding domain superfamily/Winged helix DNA-binding domain"/>
    <property type="match status" value="1"/>
</dbReference>
<dbReference type="OrthoDB" id="9178397at2"/>
<keyword evidence="2" id="KW-0805">Transcription regulation</keyword>
<dbReference type="InterPro" id="IPR036390">
    <property type="entry name" value="WH_DNA-bd_sf"/>
</dbReference>
<dbReference type="SUPFAM" id="SSF46785">
    <property type="entry name" value="Winged helix' DNA-binding domain"/>
    <property type="match status" value="1"/>
</dbReference>
<dbReference type="PROSITE" id="PS50931">
    <property type="entry name" value="HTH_LYSR"/>
    <property type="match status" value="1"/>
</dbReference>
<dbReference type="GO" id="GO:0043565">
    <property type="term" value="F:sequence-specific DNA binding"/>
    <property type="evidence" value="ECO:0007669"/>
    <property type="project" value="TreeGrafter"/>
</dbReference>
<keyword evidence="3" id="KW-0238">DNA-binding</keyword>
<evidence type="ECO:0000259" key="5">
    <source>
        <dbReference type="PROSITE" id="PS50931"/>
    </source>
</evidence>
<keyword evidence="7" id="KW-1185">Reference proteome</keyword>
<dbReference type="Proteomes" id="UP000238169">
    <property type="component" value="Unassembled WGS sequence"/>
</dbReference>
<dbReference type="SUPFAM" id="SSF53850">
    <property type="entry name" value="Periplasmic binding protein-like II"/>
    <property type="match status" value="1"/>
</dbReference>
<keyword evidence="4" id="KW-0804">Transcription</keyword>
<dbReference type="InterPro" id="IPR000847">
    <property type="entry name" value="LysR_HTH_N"/>
</dbReference>
<dbReference type="PRINTS" id="PR00039">
    <property type="entry name" value="HTHLYSR"/>
</dbReference>
<organism evidence="6 7">
    <name type="scientific">Caballeronia novacaledonica</name>
    <dbReference type="NCBI Taxonomy" id="1544861"/>
    <lineage>
        <taxon>Bacteria</taxon>
        <taxon>Pseudomonadati</taxon>
        <taxon>Pseudomonadota</taxon>
        <taxon>Betaproteobacteria</taxon>
        <taxon>Burkholderiales</taxon>
        <taxon>Burkholderiaceae</taxon>
        <taxon>Caballeronia</taxon>
    </lineage>
</organism>
<dbReference type="Gene3D" id="3.40.190.10">
    <property type="entry name" value="Periplasmic binding protein-like II"/>
    <property type="match status" value="2"/>
</dbReference>
<name>A0A2U3IC44_9BURK</name>
<dbReference type="GO" id="GO:0003700">
    <property type="term" value="F:DNA-binding transcription factor activity"/>
    <property type="evidence" value="ECO:0007669"/>
    <property type="project" value="InterPro"/>
</dbReference>
<comment type="similarity">
    <text evidence="1">Belongs to the LysR transcriptional regulatory family.</text>
</comment>
<evidence type="ECO:0000256" key="1">
    <source>
        <dbReference type="ARBA" id="ARBA00009437"/>
    </source>
</evidence>
<proteinExistence type="inferred from homology"/>
<dbReference type="RefSeq" id="WP_106857258.1">
    <property type="nucleotide sequence ID" value="NZ_OGTP01000022.1"/>
</dbReference>
<sequence length="305" mass="34097">MRRKIPSTAALSAFETAARHQSFTKAADELAVTQSAICRQIASLEDFLGLRLFRRDRRGVALTEAGLAYSRKVTALLDEAERDTLELMAKGGQGGTLELAVVPTFATKWLLPRLPDFIEAHPDITINLTARTRPFLFADTGFDAAIHPGTAPWPGTESEWLMQETLIAVCSPQLVAPRKKLTAADWRRHTLLQQSTRPYAWREWFASRGMSVDGDMSGPRFELFSMLTEAAIHGMGIALIPRLLIDDELRRGVLVQAAAHEMPGDRSYYLIVPESKVHDSALLAFRSWIARQAERHRQALNARRP</sequence>
<dbReference type="PANTHER" id="PTHR30537:SF26">
    <property type="entry name" value="GLYCINE CLEAVAGE SYSTEM TRANSCRIPTIONAL ACTIVATOR"/>
    <property type="match status" value="1"/>
</dbReference>
<dbReference type="Pfam" id="PF03466">
    <property type="entry name" value="LysR_substrate"/>
    <property type="match status" value="1"/>
</dbReference>
<dbReference type="GO" id="GO:0006351">
    <property type="term" value="P:DNA-templated transcription"/>
    <property type="evidence" value="ECO:0007669"/>
    <property type="project" value="TreeGrafter"/>
</dbReference>
<dbReference type="PANTHER" id="PTHR30537">
    <property type="entry name" value="HTH-TYPE TRANSCRIPTIONAL REGULATOR"/>
    <property type="match status" value="1"/>
</dbReference>
<gene>
    <name evidence="6" type="ORF">NOV72_04975</name>
</gene>
<feature type="domain" description="HTH lysR-type" evidence="5">
    <location>
        <begin position="6"/>
        <end position="63"/>
    </location>
</feature>
<dbReference type="FunFam" id="3.40.190.10:FF:000017">
    <property type="entry name" value="Glycine cleavage system transcriptional activator"/>
    <property type="match status" value="1"/>
</dbReference>
<dbReference type="CDD" id="cd08481">
    <property type="entry name" value="PBP2_GcdR_like"/>
    <property type="match status" value="1"/>
</dbReference>
<evidence type="ECO:0000256" key="4">
    <source>
        <dbReference type="ARBA" id="ARBA00023163"/>
    </source>
</evidence>
<dbReference type="FunFam" id="1.10.10.10:FF:000038">
    <property type="entry name" value="Glycine cleavage system transcriptional activator"/>
    <property type="match status" value="1"/>
</dbReference>
<dbReference type="Pfam" id="PF00126">
    <property type="entry name" value="HTH_1"/>
    <property type="match status" value="1"/>
</dbReference>
<accession>A0A2U3IC44</accession>
<dbReference type="InterPro" id="IPR036388">
    <property type="entry name" value="WH-like_DNA-bd_sf"/>
</dbReference>
<evidence type="ECO:0000313" key="6">
    <source>
        <dbReference type="EMBL" id="SPB17770.1"/>
    </source>
</evidence>